<gene>
    <name evidence="1" type="ORF">SAMN05192570_2622</name>
</gene>
<keyword evidence="2" id="KW-1185">Reference proteome</keyword>
<organism evidence="1 2">
    <name type="scientific">Brevundimonas viscosa</name>
    <dbReference type="NCBI Taxonomy" id="871741"/>
    <lineage>
        <taxon>Bacteria</taxon>
        <taxon>Pseudomonadati</taxon>
        <taxon>Pseudomonadota</taxon>
        <taxon>Alphaproteobacteria</taxon>
        <taxon>Caulobacterales</taxon>
        <taxon>Caulobacteraceae</taxon>
        <taxon>Brevundimonas</taxon>
    </lineage>
</organism>
<evidence type="ECO:0000313" key="2">
    <source>
        <dbReference type="Proteomes" id="UP000198788"/>
    </source>
</evidence>
<sequence>MASRSRASRAGDLWFALDPSLLFLVDGDGRLVSANPAGEAAIANGQLLSLGTGALGFGSADCDAAFLAGVRKVADKGGRLRLVLRQRHGGWVGAGLYGAPDEGLVIVALQEELKPTAAAMAAMSDAFHLTAAEADVLQHLLAGECPK</sequence>
<reference evidence="2" key="1">
    <citation type="submission" date="2016-10" db="EMBL/GenBank/DDBJ databases">
        <authorList>
            <person name="Varghese N."/>
            <person name="Submissions S."/>
        </authorList>
    </citation>
    <scope>NUCLEOTIDE SEQUENCE [LARGE SCALE GENOMIC DNA]</scope>
    <source>
        <strain evidence="2">CGMCC 1.10683</strain>
    </source>
</reference>
<dbReference type="STRING" id="871741.SAMN05192570_2622"/>
<protein>
    <recommendedName>
        <fullName evidence="3">PAS domain-containing protein</fullName>
    </recommendedName>
</protein>
<evidence type="ECO:0000313" key="1">
    <source>
        <dbReference type="EMBL" id="SFS78629.1"/>
    </source>
</evidence>
<name>A0A1I6SNU8_9CAUL</name>
<proteinExistence type="predicted"/>
<dbReference type="AlphaFoldDB" id="A0A1I6SNU8"/>
<dbReference type="Proteomes" id="UP000198788">
    <property type="component" value="Unassembled WGS sequence"/>
</dbReference>
<evidence type="ECO:0008006" key="3">
    <source>
        <dbReference type="Google" id="ProtNLM"/>
    </source>
</evidence>
<accession>A0A1I6SNU8</accession>
<dbReference type="EMBL" id="FOZV01000005">
    <property type="protein sequence ID" value="SFS78629.1"/>
    <property type="molecule type" value="Genomic_DNA"/>
</dbReference>